<dbReference type="AlphaFoldDB" id="A0A108T4A4"/>
<feature type="transmembrane region" description="Helical" evidence="1">
    <location>
        <begin position="80"/>
        <end position="100"/>
    </location>
</feature>
<feature type="transmembrane region" description="Helical" evidence="1">
    <location>
        <begin position="40"/>
        <end position="59"/>
    </location>
</feature>
<dbReference type="Proteomes" id="UP000056419">
    <property type="component" value="Unassembled WGS sequence"/>
</dbReference>
<dbReference type="PATRIC" id="fig|46506.5.peg.2878"/>
<sequence>MKYGVNRKVLLITAGVVWIIAGANIFRIGIMTWLTDSQYWLFKIGEATVVFLLFFLFVFKRLYYKHTKRIGEKKKEKNCPFSFFDVKGWIVMVFMITFGVTMRSFHILPDAFISVFYTGLSLALIFTGVLFIRYWWINRKGNLFTPPPEE</sequence>
<organism evidence="2 3">
    <name type="scientific">Bacteroides stercoris</name>
    <dbReference type="NCBI Taxonomy" id="46506"/>
    <lineage>
        <taxon>Bacteria</taxon>
        <taxon>Pseudomonadati</taxon>
        <taxon>Bacteroidota</taxon>
        <taxon>Bacteroidia</taxon>
        <taxon>Bacteroidales</taxon>
        <taxon>Bacteroidaceae</taxon>
        <taxon>Bacteroides</taxon>
    </lineage>
</organism>
<reference evidence="2 3" key="1">
    <citation type="journal article" date="2016" name="BMC Genomics">
        <title>Type VI secretion systems of human gut Bacteroidales segregate into three genetic architectures, two of which are contained on mobile genetic elements.</title>
        <authorList>
            <person name="Coyne M.J."/>
            <person name="Roelofs K.G."/>
            <person name="Comstock L.E."/>
        </authorList>
    </citation>
    <scope>NUCLEOTIDE SEQUENCE [LARGE SCALE GENOMIC DNA]</scope>
    <source>
        <strain evidence="2 3">CL09T03C01</strain>
    </source>
</reference>
<keyword evidence="1" id="KW-0812">Transmembrane</keyword>
<keyword evidence="1" id="KW-1133">Transmembrane helix</keyword>
<keyword evidence="1" id="KW-0472">Membrane</keyword>
<dbReference type="RefSeq" id="WP_005654148.1">
    <property type="nucleotide sequence ID" value="NZ_FNOD01000037.1"/>
</dbReference>
<feature type="transmembrane region" description="Helical" evidence="1">
    <location>
        <begin position="9"/>
        <end position="34"/>
    </location>
</feature>
<evidence type="ECO:0000256" key="1">
    <source>
        <dbReference type="SAM" id="Phobius"/>
    </source>
</evidence>
<feature type="transmembrane region" description="Helical" evidence="1">
    <location>
        <begin position="112"/>
        <end position="136"/>
    </location>
</feature>
<evidence type="ECO:0000313" key="3">
    <source>
        <dbReference type="Proteomes" id="UP000056419"/>
    </source>
</evidence>
<dbReference type="EMBL" id="LRGC01000016">
    <property type="protein sequence ID" value="KWR53005.1"/>
    <property type="molecule type" value="Genomic_DNA"/>
</dbReference>
<comment type="caution">
    <text evidence="2">The sequence shown here is derived from an EMBL/GenBank/DDBJ whole genome shotgun (WGS) entry which is preliminary data.</text>
</comment>
<dbReference type="STRING" id="46506.AA415_02684"/>
<protein>
    <recommendedName>
        <fullName evidence="4">Transmembrane protein</fullName>
    </recommendedName>
</protein>
<keyword evidence="3" id="KW-1185">Reference proteome</keyword>
<gene>
    <name evidence="2" type="ORF">AA415_02684</name>
</gene>
<name>A0A108T4A4_BACSE</name>
<proteinExistence type="predicted"/>
<evidence type="ECO:0008006" key="4">
    <source>
        <dbReference type="Google" id="ProtNLM"/>
    </source>
</evidence>
<evidence type="ECO:0000313" key="2">
    <source>
        <dbReference type="EMBL" id="KWR53005.1"/>
    </source>
</evidence>
<dbReference type="GeneID" id="31796835"/>
<accession>A0A108T4A4</accession>